<feature type="compositionally biased region" description="Basic and acidic residues" evidence="1">
    <location>
        <begin position="724"/>
        <end position="735"/>
    </location>
</feature>
<evidence type="ECO:0000256" key="1">
    <source>
        <dbReference type="SAM" id="MobiDB-lite"/>
    </source>
</evidence>
<name>A0ABQ9KZ93_HEVBR</name>
<dbReference type="PANTHER" id="PTHR10688:SF3">
    <property type="entry name" value="PWWP DOMAIN-CONTAINING PROTEIN 6"/>
    <property type="match status" value="1"/>
</dbReference>
<dbReference type="SUPFAM" id="SSF63748">
    <property type="entry name" value="Tudor/PWWP/MBT"/>
    <property type="match status" value="1"/>
</dbReference>
<feature type="region of interest" description="Disordered" evidence="1">
    <location>
        <begin position="964"/>
        <end position="999"/>
    </location>
</feature>
<dbReference type="EMBL" id="JARPOI010000015">
    <property type="protein sequence ID" value="KAJ9152663.1"/>
    <property type="molecule type" value="Genomic_DNA"/>
</dbReference>
<feature type="region of interest" description="Disordered" evidence="1">
    <location>
        <begin position="817"/>
        <end position="879"/>
    </location>
</feature>
<keyword evidence="4" id="KW-1185">Reference proteome</keyword>
<accession>A0ABQ9KZ93</accession>
<proteinExistence type="predicted"/>
<dbReference type="PANTHER" id="PTHR10688">
    <property type="entry name" value="PWWP DOMAIN-CONTAINING PROTEIN"/>
    <property type="match status" value="1"/>
</dbReference>
<feature type="region of interest" description="Disordered" evidence="1">
    <location>
        <begin position="484"/>
        <end position="752"/>
    </location>
</feature>
<feature type="compositionally biased region" description="Polar residues" evidence="1">
    <location>
        <begin position="1"/>
        <end position="11"/>
    </location>
</feature>
<gene>
    <name evidence="3" type="ORF">P3X46_026208</name>
</gene>
<organism evidence="3 4">
    <name type="scientific">Hevea brasiliensis</name>
    <name type="common">Para rubber tree</name>
    <name type="synonym">Siphonia brasiliensis</name>
    <dbReference type="NCBI Taxonomy" id="3981"/>
    <lineage>
        <taxon>Eukaryota</taxon>
        <taxon>Viridiplantae</taxon>
        <taxon>Streptophyta</taxon>
        <taxon>Embryophyta</taxon>
        <taxon>Tracheophyta</taxon>
        <taxon>Spermatophyta</taxon>
        <taxon>Magnoliopsida</taxon>
        <taxon>eudicotyledons</taxon>
        <taxon>Gunneridae</taxon>
        <taxon>Pentapetalae</taxon>
        <taxon>rosids</taxon>
        <taxon>fabids</taxon>
        <taxon>Malpighiales</taxon>
        <taxon>Euphorbiaceae</taxon>
        <taxon>Crotonoideae</taxon>
        <taxon>Micrandreae</taxon>
        <taxon>Hevea</taxon>
    </lineage>
</organism>
<dbReference type="EMBL" id="JARPOI010000015">
    <property type="protein sequence ID" value="KAJ9152664.1"/>
    <property type="molecule type" value="Genomic_DNA"/>
</dbReference>
<dbReference type="Gene3D" id="2.30.30.140">
    <property type="match status" value="1"/>
</dbReference>
<feature type="compositionally biased region" description="Basic and acidic residues" evidence="1">
    <location>
        <begin position="700"/>
        <end position="712"/>
    </location>
</feature>
<evidence type="ECO:0000259" key="2">
    <source>
        <dbReference type="PROSITE" id="PS50812"/>
    </source>
</evidence>
<dbReference type="PROSITE" id="PS50812">
    <property type="entry name" value="PWWP"/>
    <property type="match status" value="1"/>
</dbReference>
<dbReference type="Proteomes" id="UP001174677">
    <property type="component" value="Chromosome 15"/>
</dbReference>
<feature type="compositionally biased region" description="Basic and acidic residues" evidence="1">
    <location>
        <begin position="174"/>
        <end position="189"/>
    </location>
</feature>
<sequence length="1050" mass="115137">MKTIETPSRALSESPSLSQGSSKKRDPSTKLSKDASKTSPAKSTRENGTRVSINGKEGLGSSNFDGGLVGTEVSVGREFGGRDTVDLGDNKGGLEDSEINGASSLLKMHESSKSLRSLGSVLDVINKTEKRGFESVDGISLVADICGNVHRSDMKAKRKFCRSVQGDSFYANERCPDGKHEQLSDSKDLEGEDNMGDEEHEFRVGDFVWAKIRSHPWWPGRIYDPLDASDCAKKVKQRDKILVAYFGDGTFAWCNPSQLKPLDDNFLEMSKQSSSKNFSNAVEKAMDEVGRLVDLKMTCSCVPKENLIGFGRTLAVNAGIREGLVVPEGGIDKFSTALFEPAEFLTALKVTAQVATVTNMLEFAVLKHLLSAFYRAKRGYGLPSYYEPKPIPGLDDDTRNWTVDSSNCNSGVEGRIQGPVEEDWLSWPIDLNHGQTAQSMLHKCQGVSQDGHYQRRKQKSLAEIMEGHLDAEAENRDDVLAEEGTKARKAASSAKGKKRKLMGEDMNAEGKNGMMDETKVASLDKAASSSGRKKKKKVSDETDVDGKNEMEDVVKGGENLGKPSSIGKKRKGNGEADVSSSGSSDLFSKPRTRTEKFAESLVAANNKVSSVEVDGSQVKKENMKSPLSRGGKKKGSSNIEDADGWGKNEGTSENTVSAEKKLDGRPGKSDKALERIKEDSLPRERKRSKYLSPPYTNLNKAERKKEIEEEPLKVSNEAQLGERLSGERFQKKPYKEPGSNNSGPQTQGQDQSKIDLMIVKTPASEVLSKIRSAALSPQYLKETSSHDMVEEFFSAFRSSIYSNGSDYEMHIEHLPGRKKKSQKFETGQNQSDHSSPELKSHRTKTKKSEEAKLDKVKGKQAVSAPEMKTKEKESEGAPSGATLFVSFGPGSSLPSKNDLLKIYGKFGALNKDETDMLYTNYCARVVFLKSTEAEEAFNNSQLSSPFGSASVTFRLRYRLAETKTQELKERSSSKPSSLAKEGTTTADTPSASQSSGSDVSQLNYIKQKLEMIRSLLETSEGKISQDLKSILECEMKVLVEKVSTMINSSS</sequence>
<feature type="compositionally biased region" description="Basic and acidic residues" evidence="1">
    <location>
        <begin position="658"/>
        <end position="683"/>
    </location>
</feature>
<dbReference type="InterPro" id="IPR052657">
    <property type="entry name" value="PDP_family_Arabidopsis"/>
</dbReference>
<feature type="compositionally biased region" description="Low complexity" evidence="1">
    <location>
        <begin position="990"/>
        <end position="999"/>
    </location>
</feature>
<protein>
    <recommendedName>
        <fullName evidence="2">PWWP domain-containing protein</fullName>
    </recommendedName>
</protein>
<feature type="compositionally biased region" description="Basic and acidic residues" evidence="1">
    <location>
        <begin position="538"/>
        <end position="555"/>
    </location>
</feature>
<feature type="domain" description="PWWP" evidence="2">
    <location>
        <begin position="204"/>
        <end position="265"/>
    </location>
</feature>
<feature type="region of interest" description="Disordered" evidence="1">
    <location>
        <begin position="172"/>
        <end position="194"/>
    </location>
</feature>
<comment type="caution">
    <text evidence="3">The sequence shown here is derived from an EMBL/GenBank/DDBJ whole genome shotgun (WGS) entry which is preliminary data.</text>
</comment>
<dbReference type="SMART" id="SM00293">
    <property type="entry name" value="PWWP"/>
    <property type="match status" value="1"/>
</dbReference>
<reference evidence="3 4" key="1">
    <citation type="journal article" date="2023" name="Plant Biotechnol. J.">
        <title>Chromosome-level wild Hevea brasiliensis genome provides new tools for genomic-assisted breeding and valuable loci to elevate rubber yield.</title>
        <authorList>
            <person name="Cheng H."/>
            <person name="Song X."/>
            <person name="Hu Y."/>
            <person name="Wu T."/>
            <person name="Yang Q."/>
            <person name="An Z."/>
            <person name="Feng S."/>
            <person name="Deng Z."/>
            <person name="Wu W."/>
            <person name="Zeng X."/>
            <person name="Tu M."/>
            <person name="Wang X."/>
            <person name="Huang H."/>
        </authorList>
    </citation>
    <scope>NUCLEOTIDE SEQUENCE [LARGE SCALE GENOMIC DNA]</scope>
    <source>
        <strain evidence="3">MT/VB/25A 57/8</strain>
    </source>
</reference>
<dbReference type="InterPro" id="IPR000313">
    <property type="entry name" value="PWWP_dom"/>
</dbReference>
<feature type="compositionally biased region" description="Polar residues" evidence="1">
    <location>
        <begin position="824"/>
        <end position="833"/>
    </location>
</feature>
<feature type="compositionally biased region" description="Basic and acidic residues" evidence="1">
    <location>
        <begin position="23"/>
        <end position="36"/>
    </location>
</feature>
<evidence type="ECO:0000313" key="4">
    <source>
        <dbReference type="Proteomes" id="UP001174677"/>
    </source>
</evidence>
<feature type="region of interest" description="Disordered" evidence="1">
    <location>
        <begin position="1"/>
        <end position="67"/>
    </location>
</feature>
<dbReference type="Pfam" id="PF00855">
    <property type="entry name" value="PWWP"/>
    <property type="match status" value="1"/>
</dbReference>
<feature type="compositionally biased region" description="Basic and acidic residues" evidence="1">
    <location>
        <begin position="834"/>
        <end position="857"/>
    </location>
</feature>
<feature type="compositionally biased region" description="Low complexity" evidence="1">
    <location>
        <begin position="12"/>
        <end position="21"/>
    </location>
</feature>
<dbReference type="CDD" id="cd05162">
    <property type="entry name" value="PWWP"/>
    <property type="match status" value="1"/>
</dbReference>
<feature type="compositionally biased region" description="Polar residues" evidence="1">
    <location>
        <begin position="738"/>
        <end position="751"/>
    </location>
</feature>
<evidence type="ECO:0000313" key="3">
    <source>
        <dbReference type="EMBL" id="KAJ9152664.1"/>
    </source>
</evidence>